<comment type="caution">
    <text evidence="1">The sequence shown here is derived from an EMBL/GenBank/DDBJ whole genome shotgun (WGS) entry which is preliminary data.</text>
</comment>
<keyword evidence="2" id="KW-1185">Reference proteome</keyword>
<dbReference type="Proteomes" id="UP001194468">
    <property type="component" value="Unassembled WGS sequence"/>
</dbReference>
<name>A0AAD4GLY8_BOLED</name>
<dbReference type="EMBL" id="WHUW01000001">
    <property type="protein sequence ID" value="KAF8452152.1"/>
    <property type="molecule type" value="Genomic_DNA"/>
</dbReference>
<sequence length="285" mass="32450">MSENHYISQCMVAAVTPVHPGESSSATLFDVVQSVACSEHPVCKKACVMVHPPWQSLQAKPSQQQLQAMRTSPDAKLGPLSQLVKADLNKRVVEYFFTQPMRSYEDDMKFIEDLVTQFAQGSGPSNAVMWRLMHEKGIKETSQKTWQEIVRHFKEAPQVNAVLQNWRYVDHEVQMDDGTMVIHPFHCPVLSTIMIEAIWVIRPTYHSHISRQENDVQLEKILAFFLWGGPEPDFGSSRYSPVYKLALDHLTSLRQGTPGDRALMNLLLLDIWACSKELLLAYVIQ</sequence>
<evidence type="ECO:0000313" key="2">
    <source>
        <dbReference type="Proteomes" id="UP001194468"/>
    </source>
</evidence>
<dbReference type="AlphaFoldDB" id="A0AAD4GLY8"/>
<protein>
    <submittedName>
        <fullName evidence="1">Uncharacterized protein</fullName>
    </submittedName>
</protein>
<evidence type="ECO:0000313" key="1">
    <source>
        <dbReference type="EMBL" id="KAF8452152.1"/>
    </source>
</evidence>
<proteinExistence type="predicted"/>
<organism evidence="1 2">
    <name type="scientific">Boletus edulis BED1</name>
    <dbReference type="NCBI Taxonomy" id="1328754"/>
    <lineage>
        <taxon>Eukaryota</taxon>
        <taxon>Fungi</taxon>
        <taxon>Dikarya</taxon>
        <taxon>Basidiomycota</taxon>
        <taxon>Agaricomycotina</taxon>
        <taxon>Agaricomycetes</taxon>
        <taxon>Agaricomycetidae</taxon>
        <taxon>Boletales</taxon>
        <taxon>Boletineae</taxon>
        <taxon>Boletaceae</taxon>
        <taxon>Boletoideae</taxon>
        <taxon>Boletus</taxon>
    </lineage>
</organism>
<reference evidence="1" key="1">
    <citation type="submission" date="2019-10" db="EMBL/GenBank/DDBJ databases">
        <authorList>
            <consortium name="DOE Joint Genome Institute"/>
            <person name="Kuo A."/>
            <person name="Miyauchi S."/>
            <person name="Kiss E."/>
            <person name="Drula E."/>
            <person name="Kohler A."/>
            <person name="Sanchez-Garcia M."/>
            <person name="Andreopoulos B."/>
            <person name="Barry K.W."/>
            <person name="Bonito G."/>
            <person name="Buee M."/>
            <person name="Carver A."/>
            <person name="Chen C."/>
            <person name="Cichocki N."/>
            <person name="Clum A."/>
            <person name="Culley D."/>
            <person name="Crous P.W."/>
            <person name="Fauchery L."/>
            <person name="Girlanda M."/>
            <person name="Hayes R."/>
            <person name="Keri Z."/>
            <person name="LaButti K."/>
            <person name="Lipzen A."/>
            <person name="Lombard V."/>
            <person name="Magnuson J."/>
            <person name="Maillard F."/>
            <person name="Morin E."/>
            <person name="Murat C."/>
            <person name="Nolan M."/>
            <person name="Ohm R."/>
            <person name="Pangilinan J."/>
            <person name="Pereira M."/>
            <person name="Perotto S."/>
            <person name="Peter M."/>
            <person name="Riley R."/>
            <person name="Sitrit Y."/>
            <person name="Stielow B."/>
            <person name="Szollosi G."/>
            <person name="Zifcakova L."/>
            <person name="Stursova M."/>
            <person name="Spatafora J.W."/>
            <person name="Tedersoo L."/>
            <person name="Vaario L.-M."/>
            <person name="Yamada A."/>
            <person name="Yan M."/>
            <person name="Wang P."/>
            <person name="Xu J."/>
            <person name="Bruns T."/>
            <person name="Baldrian P."/>
            <person name="Vilgalys R."/>
            <person name="Henrissat B."/>
            <person name="Grigoriev I.V."/>
            <person name="Hibbett D."/>
            <person name="Nagy L.G."/>
            <person name="Martin F.M."/>
        </authorList>
    </citation>
    <scope>NUCLEOTIDE SEQUENCE</scope>
    <source>
        <strain evidence="1">BED1</strain>
    </source>
</reference>
<reference evidence="1" key="2">
    <citation type="journal article" date="2020" name="Nat. Commun.">
        <title>Large-scale genome sequencing of mycorrhizal fungi provides insights into the early evolution of symbiotic traits.</title>
        <authorList>
            <person name="Miyauchi S."/>
            <person name="Kiss E."/>
            <person name="Kuo A."/>
            <person name="Drula E."/>
            <person name="Kohler A."/>
            <person name="Sanchez-Garcia M."/>
            <person name="Morin E."/>
            <person name="Andreopoulos B."/>
            <person name="Barry K.W."/>
            <person name="Bonito G."/>
            <person name="Buee M."/>
            <person name="Carver A."/>
            <person name="Chen C."/>
            <person name="Cichocki N."/>
            <person name="Clum A."/>
            <person name="Culley D."/>
            <person name="Crous P.W."/>
            <person name="Fauchery L."/>
            <person name="Girlanda M."/>
            <person name="Hayes R.D."/>
            <person name="Keri Z."/>
            <person name="LaButti K."/>
            <person name="Lipzen A."/>
            <person name="Lombard V."/>
            <person name="Magnuson J."/>
            <person name="Maillard F."/>
            <person name="Murat C."/>
            <person name="Nolan M."/>
            <person name="Ohm R.A."/>
            <person name="Pangilinan J."/>
            <person name="Pereira M.F."/>
            <person name="Perotto S."/>
            <person name="Peter M."/>
            <person name="Pfister S."/>
            <person name="Riley R."/>
            <person name="Sitrit Y."/>
            <person name="Stielow J.B."/>
            <person name="Szollosi G."/>
            <person name="Zifcakova L."/>
            <person name="Stursova M."/>
            <person name="Spatafora J.W."/>
            <person name="Tedersoo L."/>
            <person name="Vaario L.M."/>
            <person name="Yamada A."/>
            <person name="Yan M."/>
            <person name="Wang P."/>
            <person name="Xu J."/>
            <person name="Bruns T."/>
            <person name="Baldrian P."/>
            <person name="Vilgalys R."/>
            <person name="Dunand C."/>
            <person name="Henrissat B."/>
            <person name="Grigoriev I.V."/>
            <person name="Hibbett D."/>
            <person name="Nagy L.G."/>
            <person name="Martin F.M."/>
        </authorList>
    </citation>
    <scope>NUCLEOTIDE SEQUENCE</scope>
    <source>
        <strain evidence="1">BED1</strain>
    </source>
</reference>
<accession>A0AAD4GLY8</accession>
<gene>
    <name evidence="1" type="ORF">L210DRAFT_933747</name>
</gene>